<dbReference type="PIRSF" id="PIRSF001369">
    <property type="entry name" value="Citrate_synth"/>
    <property type="match status" value="1"/>
</dbReference>
<comment type="caution">
    <text evidence="10">The sequence shown here is derived from an EMBL/GenBank/DDBJ whole genome shotgun (WGS) entry which is preliminary data.</text>
</comment>
<protein>
    <recommendedName>
        <fullName evidence="6 7">Citrate synthase</fullName>
    </recommendedName>
</protein>
<dbReference type="Pfam" id="PF00285">
    <property type="entry name" value="Citrate_synt"/>
    <property type="match status" value="1"/>
</dbReference>
<evidence type="ECO:0000256" key="3">
    <source>
        <dbReference type="ARBA" id="ARBA00022532"/>
    </source>
</evidence>
<comment type="similarity">
    <text evidence="2 7 9">Belongs to the citrate synthase family.</text>
</comment>
<dbReference type="Proteomes" id="UP001523003">
    <property type="component" value="Unassembled WGS sequence"/>
</dbReference>
<reference evidence="10 11" key="1">
    <citation type="submission" date="2022-05" db="EMBL/GenBank/DDBJ databases">
        <title>Description of the Bartonella bilalgolemii sp. nov. Isolated from Apodemus uralensis (Pallas 1811).</title>
        <authorList>
            <person name="Zgheib R."/>
            <person name="Celebi B."/>
        </authorList>
    </citation>
    <scope>NUCLEOTIDE SEQUENCE [LARGE SCALE GENOMIC DNA]</scope>
    <source>
        <strain evidence="10 11">G70</strain>
    </source>
</reference>
<dbReference type="CDD" id="cd06114">
    <property type="entry name" value="EcCS_like"/>
    <property type="match status" value="1"/>
</dbReference>
<keyword evidence="3 8" id="KW-0816">Tricarboxylic acid cycle</keyword>
<comment type="catalytic activity">
    <reaction evidence="5 8">
        <text>oxaloacetate + acetyl-CoA + H2O = citrate + CoA + H(+)</text>
        <dbReference type="Rhea" id="RHEA:16845"/>
        <dbReference type="ChEBI" id="CHEBI:15377"/>
        <dbReference type="ChEBI" id="CHEBI:15378"/>
        <dbReference type="ChEBI" id="CHEBI:16452"/>
        <dbReference type="ChEBI" id="CHEBI:16947"/>
        <dbReference type="ChEBI" id="CHEBI:57287"/>
        <dbReference type="ChEBI" id="CHEBI:57288"/>
        <dbReference type="EC" id="2.3.3.16"/>
    </reaction>
</comment>
<dbReference type="InterPro" id="IPR019810">
    <property type="entry name" value="Citrate_synthase_AS"/>
</dbReference>
<dbReference type="PANTHER" id="PTHR42871">
    <property type="entry name" value="CITRATE SYNTHASE"/>
    <property type="match status" value="1"/>
</dbReference>
<proteinExistence type="inferred from homology"/>
<organism evidence="10 11">
    <name type="scientific">Bartonella bilalgolemii</name>
    <dbReference type="NCBI Taxonomy" id="2942911"/>
    <lineage>
        <taxon>Bacteria</taxon>
        <taxon>Pseudomonadati</taxon>
        <taxon>Pseudomonadota</taxon>
        <taxon>Alphaproteobacteria</taxon>
        <taxon>Hyphomicrobiales</taxon>
        <taxon>Bartonellaceae</taxon>
        <taxon>Bartonella</taxon>
    </lineage>
</organism>
<dbReference type="RefSeq" id="WP_249676203.1">
    <property type="nucleotide sequence ID" value="NZ_JAMCOF010000004.1"/>
</dbReference>
<dbReference type="PROSITE" id="PS00480">
    <property type="entry name" value="CITRATE_SYNTHASE"/>
    <property type="match status" value="1"/>
</dbReference>
<evidence type="ECO:0000256" key="1">
    <source>
        <dbReference type="ARBA" id="ARBA00004751"/>
    </source>
</evidence>
<evidence type="ECO:0000256" key="9">
    <source>
        <dbReference type="RuleBase" id="RU003406"/>
    </source>
</evidence>
<dbReference type="NCBIfam" id="TIGR01798">
    <property type="entry name" value="cit_synth_I"/>
    <property type="match status" value="1"/>
</dbReference>
<evidence type="ECO:0000256" key="7">
    <source>
        <dbReference type="PIRNR" id="PIRNR001369"/>
    </source>
</evidence>
<keyword evidence="10" id="KW-0012">Acyltransferase</keyword>
<dbReference type="Gene3D" id="1.10.230.10">
    <property type="entry name" value="Cytochrome P450-Terp, domain 2"/>
    <property type="match status" value="1"/>
</dbReference>
<dbReference type="NCBIfam" id="NF004126">
    <property type="entry name" value="PRK05614.1"/>
    <property type="match status" value="1"/>
</dbReference>
<dbReference type="InterPro" id="IPR010953">
    <property type="entry name" value="Citrate_synthase_typ-I"/>
</dbReference>
<comment type="pathway">
    <text evidence="1 8">Carbohydrate metabolism; tricarboxylic acid cycle; isocitrate from oxaloacetate: step 1/2.</text>
</comment>
<sequence>MSENKACMTVNDKKIELPIRKGTIGPDVIEIASLYKETDTFTYDPGFTSTASCESKITYIDGDKGILLYRGYSIDQLAEKGDFLESCYLLLYGELPTKQEKIDFDQRIMQHTMVHEQFARFFHGFRRDSHPMAVMVACLGAMSAFYHDSIDITDSQQRMIASIRLISKVPTLAAMAYKYSIGQPFVYPRNDLSYAANFLHMCFSVPCEEYKINPVLARAMDRIFTLHADHEQNASTSTVRLAGSSGANPFACIAAGVACLWGPAHGGANETCLKMLQEIGAVQKIPEFIARAKNKNDRFRLMGFGHRVYKNYDPRAKIMQQTCHEVLKELNIQDDPLLDIAMELEKIALNDEYFIEKKLYPNVDFYSGITLKALGFPTEMFTVLFALARSVGWVAQWKEMIEDPAQKIGRPRQLYTGPAAREYIPMNNRTNSKK</sequence>
<evidence type="ECO:0000256" key="4">
    <source>
        <dbReference type="ARBA" id="ARBA00022679"/>
    </source>
</evidence>
<dbReference type="InterPro" id="IPR024176">
    <property type="entry name" value="Citrate_synthase_bac-typ"/>
</dbReference>
<dbReference type="GO" id="GO:0036440">
    <property type="term" value="F:citrate synthase activity"/>
    <property type="evidence" value="ECO:0007669"/>
    <property type="project" value="UniProtKB-EC"/>
</dbReference>
<evidence type="ECO:0000256" key="8">
    <source>
        <dbReference type="RuleBase" id="RU003370"/>
    </source>
</evidence>
<dbReference type="InterPro" id="IPR036969">
    <property type="entry name" value="Citrate_synthase_sf"/>
</dbReference>
<name>A0ABT0P847_9HYPH</name>
<evidence type="ECO:0000256" key="2">
    <source>
        <dbReference type="ARBA" id="ARBA00010566"/>
    </source>
</evidence>
<dbReference type="SUPFAM" id="SSF48256">
    <property type="entry name" value="Citrate synthase"/>
    <property type="match status" value="1"/>
</dbReference>
<accession>A0ABT0P847</accession>
<dbReference type="InterPro" id="IPR016143">
    <property type="entry name" value="Citrate_synth-like_sm_a-sub"/>
</dbReference>
<keyword evidence="11" id="KW-1185">Reference proteome</keyword>
<keyword evidence="4 7" id="KW-0808">Transferase</keyword>
<evidence type="ECO:0000313" key="10">
    <source>
        <dbReference type="EMBL" id="MCL6229633.1"/>
    </source>
</evidence>
<dbReference type="PRINTS" id="PR00143">
    <property type="entry name" value="CITRTSNTHASE"/>
</dbReference>
<dbReference type="InterPro" id="IPR016142">
    <property type="entry name" value="Citrate_synth-like_lrg_a-sub"/>
</dbReference>
<dbReference type="PANTHER" id="PTHR42871:SF1">
    <property type="entry name" value="CITRATE SYNTHASE"/>
    <property type="match status" value="1"/>
</dbReference>
<dbReference type="EMBL" id="JAMCOF010000004">
    <property type="protein sequence ID" value="MCL6229633.1"/>
    <property type="molecule type" value="Genomic_DNA"/>
</dbReference>
<dbReference type="Gene3D" id="2.20.28.60">
    <property type="match status" value="1"/>
</dbReference>
<gene>
    <name evidence="10" type="primary">gltA</name>
    <name evidence="10" type="ORF">M4Z11_03280</name>
</gene>
<evidence type="ECO:0000256" key="6">
    <source>
        <dbReference type="NCBIfam" id="TIGR01798"/>
    </source>
</evidence>
<dbReference type="Gene3D" id="1.10.580.10">
    <property type="entry name" value="Citrate Synthase, domain 1"/>
    <property type="match status" value="1"/>
</dbReference>
<evidence type="ECO:0000313" key="11">
    <source>
        <dbReference type="Proteomes" id="UP001523003"/>
    </source>
</evidence>
<dbReference type="InterPro" id="IPR002020">
    <property type="entry name" value="Citrate_synthase"/>
</dbReference>
<evidence type="ECO:0000256" key="5">
    <source>
        <dbReference type="ARBA" id="ARBA00049288"/>
    </source>
</evidence>